<dbReference type="InterPro" id="IPR011990">
    <property type="entry name" value="TPR-like_helical_dom_sf"/>
</dbReference>
<reference evidence="8 9" key="1">
    <citation type="submission" date="2020-11" db="EMBL/GenBank/DDBJ databases">
        <authorList>
            <person name="Kim M.K."/>
        </authorList>
    </citation>
    <scope>NUCLEOTIDE SEQUENCE [LARGE SCALE GENOMIC DNA]</scope>
    <source>
        <strain evidence="8 9">BT662</strain>
    </source>
</reference>
<dbReference type="Pfam" id="PF14322">
    <property type="entry name" value="SusD-like_3"/>
    <property type="match status" value="1"/>
</dbReference>
<comment type="subcellular location">
    <subcellularLocation>
        <location evidence="1">Cell outer membrane</location>
    </subcellularLocation>
</comment>
<dbReference type="RefSeq" id="WP_196293266.1">
    <property type="nucleotide sequence ID" value="NZ_JADQDM010000005.1"/>
</dbReference>
<evidence type="ECO:0000313" key="8">
    <source>
        <dbReference type="EMBL" id="MBF9221808.1"/>
    </source>
</evidence>
<comment type="similarity">
    <text evidence="2">Belongs to the SusD family.</text>
</comment>
<evidence type="ECO:0000313" key="9">
    <source>
        <dbReference type="Proteomes" id="UP000618931"/>
    </source>
</evidence>
<keyword evidence="3" id="KW-0732">Signal</keyword>
<dbReference type="InterPro" id="IPR033985">
    <property type="entry name" value="SusD-like_N"/>
</dbReference>
<dbReference type="InterPro" id="IPR012944">
    <property type="entry name" value="SusD_RagB_dom"/>
</dbReference>
<sequence>MKYTASILKKALVAGVLLSVLPGCEKQLEEYNPSGVTPEAAYATPAGFESLVNSAYSYNRWWYGKEDGYSMSEMGTDLWHRGAGDVNPDLTDYATLQSSSVAVESLWGKLYAAINICNAGVENVGKSGLPAATQKIREGELRFLRAFYYWHIVETWGGVHFTTQSTTGVQTTANRTPVEVFYKQIIDDLTIAIANLPNTTTDYGRATKPAAETFLARVYLTRGNNQDAATLAQRVITAYSFQLQPRFADLWNMANEQNREVIWAVNYAKDLSLNDLADATAYPNGHPRGSNNGHLMFLMKYDDQPGMVRDIANGRPFNRYMPSLFLLNLFDESKDSRYLATFKTAWIANVAVPGSLAVGDTAILATKRVVSAAQKAAKKYRTWDQSAVYRANGTVGGDRLHYVCLKKFDDPTRPTLNEAQSARDVFVFRLADVYLMAAEANFKLGKLTDAATQINAVRVRAAIPGKEAQMRIAESDITLDFILDERARELAGEQIRWFDLKRTGKLVDRVRRFNPESGPNIQSYHEVRPIPQRQLDAITNKSEFIQNPSYR</sequence>
<feature type="domain" description="SusD-like N-terminal" evidence="7">
    <location>
        <begin position="97"/>
        <end position="220"/>
    </location>
</feature>
<dbReference type="Gene3D" id="1.25.40.390">
    <property type="match status" value="1"/>
</dbReference>
<dbReference type="SUPFAM" id="SSF48452">
    <property type="entry name" value="TPR-like"/>
    <property type="match status" value="1"/>
</dbReference>
<feature type="domain" description="RagB/SusD" evidence="6">
    <location>
        <begin position="260"/>
        <end position="549"/>
    </location>
</feature>
<evidence type="ECO:0000256" key="3">
    <source>
        <dbReference type="ARBA" id="ARBA00022729"/>
    </source>
</evidence>
<protein>
    <submittedName>
        <fullName evidence="8">RagB/SusD family nutrient uptake outer membrane protein</fullName>
    </submittedName>
</protein>
<keyword evidence="5" id="KW-0998">Cell outer membrane</keyword>
<evidence type="ECO:0000259" key="7">
    <source>
        <dbReference type="Pfam" id="PF14322"/>
    </source>
</evidence>
<organism evidence="8 9">
    <name type="scientific">Hymenobacter ruricola</name>
    <dbReference type="NCBI Taxonomy" id="2791023"/>
    <lineage>
        <taxon>Bacteria</taxon>
        <taxon>Pseudomonadati</taxon>
        <taxon>Bacteroidota</taxon>
        <taxon>Cytophagia</taxon>
        <taxon>Cytophagales</taxon>
        <taxon>Hymenobacteraceae</taxon>
        <taxon>Hymenobacter</taxon>
    </lineage>
</organism>
<comment type="caution">
    <text evidence="8">The sequence shown here is derived from an EMBL/GenBank/DDBJ whole genome shotgun (WGS) entry which is preliminary data.</text>
</comment>
<dbReference type="EMBL" id="JADQDM010000005">
    <property type="protein sequence ID" value="MBF9221808.1"/>
    <property type="molecule type" value="Genomic_DNA"/>
</dbReference>
<evidence type="ECO:0000256" key="5">
    <source>
        <dbReference type="ARBA" id="ARBA00023237"/>
    </source>
</evidence>
<evidence type="ECO:0000256" key="1">
    <source>
        <dbReference type="ARBA" id="ARBA00004442"/>
    </source>
</evidence>
<keyword evidence="9" id="KW-1185">Reference proteome</keyword>
<gene>
    <name evidence="8" type="ORF">I2H31_11915</name>
</gene>
<dbReference type="Proteomes" id="UP000618931">
    <property type="component" value="Unassembled WGS sequence"/>
</dbReference>
<proteinExistence type="inferred from homology"/>
<dbReference type="Pfam" id="PF07980">
    <property type="entry name" value="SusD_RagB"/>
    <property type="match status" value="1"/>
</dbReference>
<keyword evidence="4" id="KW-0472">Membrane</keyword>
<evidence type="ECO:0000259" key="6">
    <source>
        <dbReference type="Pfam" id="PF07980"/>
    </source>
</evidence>
<evidence type="ECO:0000256" key="4">
    <source>
        <dbReference type="ARBA" id="ARBA00023136"/>
    </source>
</evidence>
<evidence type="ECO:0000256" key="2">
    <source>
        <dbReference type="ARBA" id="ARBA00006275"/>
    </source>
</evidence>
<accession>A0ABS0I4A2</accession>
<name>A0ABS0I4A2_9BACT</name>